<dbReference type="OrthoDB" id="5979265at2759"/>
<dbReference type="Proteomes" id="UP000515163">
    <property type="component" value="Unplaced"/>
</dbReference>
<dbReference type="RefSeq" id="XP_031552155.1">
    <property type="nucleotide sequence ID" value="XM_031696295.1"/>
</dbReference>
<proteinExistence type="predicted"/>
<organism evidence="2 3">
    <name type="scientific">Actinia tenebrosa</name>
    <name type="common">Australian red waratah sea anemone</name>
    <dbReference type="NCBI Taxonomy" id="6105"/>
    <lineage>
        <taxon>Eukaryota</taxon>
        <taxon>Metazoa</taxon>
        <taxon>Cnidaria</taxon>
        <taxon>Anthozoa</taxon>
        <taxon>Hexacorallia</taxon>
        <taxon>Actiniaria</taxon>
        <taxon>Actiniidae</taxon>
        <taxon>Actinia</taxon>
    </lineage>
</organism>
<keyword evidence="2" id="KW-1185">Reference proteome</keyword>
<feature type="compositionally biased region" description="Basic and acidic residues" evidence="1">
    <location>
        <begin position="174"/>
        <end position="183"/>
    </location>
</feature>
<sequence length="391" mass="45662">MSGQDLPKPKRKNAVSFSSPFECDSTSLNQCGLPPFTPKEDKPSYSSNSSIRGLSTIDGFSAAGSVVGADWLDDIDFALEELTLENDLEIKERVTSKDDKCFEFSNVNLTAEEEMEIERKVKSQLVHEFKKICVEAHDRNKQIKMIFQSYLEEARISILNTRIEVDENTTETLERAAEEEHAKTLKKRAKRKESRKVEKDTTDRQTLADAEMDKEKALEMANIRKINADLDRARTRRQKSTKKVDKKKIFKKKNALPHMEIKKLESDSEVHRLILQLYESGLHENARTLTKALTEKEMSEKSLREQMKKKETAATNRAMSRLRSERVEEKARKEREKLEMEELRKEREEEERKKRILAVLKRKARNQERQRWAMTSFLGTRTSRPYSFSYF</sequence>
<feature type="compositionally biased region" description="Basic residues" evidence="1">
    <location>
        <begin position="184"/>
        <end position="194"/>
    </location>
</feature>
<feature type="region of interest" description="Disordered" evidence="1">
    <location>
        <begin position="174"/>
        <end position="212"/>
    </location>
</feature>
<dbReference type="KEGG" id="aten:116289390"/>
<name>A0A6P8HHW0_ACTTE</name>
<dbReference type="InParanoid" id="A0A6P8HHW0"/>
<evidence type="ECO:0000313" key="2">
    <source>
        <dbReference type="Proteomes" id="UP000515163"/>
    </source>
</evidence>
<feature type="compositionally biased region" description="Basic and acidic residues" evidence="1">
    <location>
        <begin position="299"/>
        <end position="312"/>
    </location>
</feature>
<dbReference type="GeneID" id="116289390"/>
<dbReference type="AlphaFoldDB" id="A0A6P8HHW0"/>
<feature type="compositionally biased region" description="Basic and acidic residues" evidence="1">
    <location>
        <begin position="322"/>
        <end position="349"/>
    </location>
</feature>
<feature type="region of interest" description="Disordered" evidence="1">
    <location>
        <begin position="1"/>
        <end position="49"/>
    </location>
</feature>
<feature type="region of interest" description="Disordered" evidence="1">
    <location>
        <begin position="299"/>
        <end position="349"/>
    </location>
</feature>
<feature type="compositionally biased region" description="Polar residues" evidence="1">
    <location>
        <begin position="15"/>
        <end position="30"/>
    </location>
</feature>
<protein>
    <submittedName>
        <fullName evidence="3">Vicilin-like seed storage protein At2g18540</fullName>
    </submittedName>
</protein>
<reference evidence="3" key="1">
    <citation type="submission" date="2025-08" db="UniProtKB">
        <authorList>
            <consortium name="RefSeq"/>
        </authorList>
    </citation>
    <scope>IDENTIFICATION</scope>
    <source>
        <tissue evidence="3">Tentacle</tissue>
    </source>
</reference>
<accession>A0A6P8HHW0</accession>
<evidence type="ECO:0000313" key="3">
    <source>
        <dbReference type="RefSeq" id="XP_031552155.1"/>
    </source>
</evidence>
<gene>
    <name evidence="3" type="primary">LOC116289390</name>
</gene>
<evidence type="ECO:0000256" key="1">
    <source>
        <dbReference type="SAM" id="MobiDB-lite"/>
    </source>
</evidence>